<dbReference type="PATRIC" id="fig|394096.3.peg.8658"/>
<comment type="caution">
    <text evidence="7">The sequence shown here is derived from an EMBL/GenBank/DDBJ whole genome shotgun (WGS) entry which is preliminary data.</text>
</comment>
<dbReference type="Pfam" id="PF08031">
    <property type="entry name" value="BBE"/>
    <property type="match status" value="1"/>
</dbReference>
<evidence type="ECO:0000313" key="8">
    <source>
        <dbReference type="Proteomes" id="UP000028725"/>
    </source>
</evidence>
<evidence type="ECO:0000256" key="4">
    <source>
        <dbReference type="ARBA" id="ARBA00022827"/>
    </source>
</evidence>
<dbReference type="Gene3D" id="3.40.462.20">
    <property type="match status" value="1"/>
</dbReference>
<keyword evidence="5" id="KW-0560">Oxidoreductase</keyword>
<comment type="similarity">
    <text evidence="2">Belongs to the oxygen-dependent FAD-linked oxidoreductase family.</text>
</comment>
<dbReference type="GO" id="GO:0016491">
    <property type="term" value="F:oxidoreductase activity"/>
    <property type="evidence" value="ECO:0007669"/>
    <property type="project" value="UniProtKB-KW"/>
</dbReference>
<dbReference type="InterPro" id="IPR016166">
    <property type="entry name" value="FAD-bd_PCMH"/>
</dbReference>
<name>A0A085VYT6_9BACT</name>
<dbReference type="InterPro" id="IPR050416">
    <property type="entry name" value="FAD-linked_Oxidoreductase"/>
</dbReference>
<dbReference type="AlphaFoldDB" id="A0A085VYT6"/>
<dbReference type="PROSITE" id="PS00862">
    <property type="entry name" value="OX2_COVAL_FAD"/>
    <property type="match status" value="1"/>
</dbReference>
<evidence type="ECO:0000313" key="7">
    <source>
        <dbReference type="EMBL" id="KFE60599.1"/>
    </source>
</evidence>
<dbReference type="Proteomes" id="UP000028725">
    <property type="component" value="Unassembled WGS sequence"/>
</dbReference>
<dbReference type="PANTHER" id="PTHR42973">
    <property type="entry name" value="BINDING OXIDOREDUCTASE, PUTATIVE (AFU_ORTHOLOGUE AFUA_1G17690)-RELATED"/>
    <property type="match status" value="1"/>
</dbReference>
<dbReference type="InterPro" id="IPR006093">
    <property type="entry name" value="Oxy_OxRdtase_FAD_BS"/>
</dbReference>
<dbReference type="InterPro" id="IPR006094">
    <property type="entry name" value="Oxid_FAD_bind_N"/>
</dbReference>
<sequence length="524" mass="59111">MFARTKRAVAQYERIQRWSQATGKPGMNTLAREASALFQMPEKPPLWESLTPEQLATLGDPERPLLGKVVTPYDPDYETARQLFNQAFQKYPQLIVYCECADDVRRCLEFAHQHSLRVTCRSGGHSTAGYSANNGGMIIDVSQIRYCVVDEGQKRARVGAGTPLDLLNAVLDGYGLHVPGGGCGDVAVAGHMMGGGYGFTSREYGMNCDALRGATVMLADGRIVHASAKEHTELFWALRGGTGNNFGVLLELEYELYHLREVWGFGIQWSIDQAPEALQQLQEHYTKEGASDRLGYLAVVMSQPGKHGRPPKQVLVMRGMYHGEESEGRKELAPLLKTGHLAISKRGTYRYLNDSLVADIPELPPNSPYLANQMAGYVGRKLRRDEWASAIEYFKTSPVFRVKNGNEEQNMSLTFILIEPYGGAINRVPPHDTAFVHRDVYMDFSWISMWLEESQRAEAQKWLTGFVQPAKPLLNGQSYQNYPYPETPDYAQRYWSSNLDKLEKIRRHYDPKDFFHFPQSVPMP</sequence>
<gene>
    <name evidence="7" type="ORF">DB31_5938</name>
</gene>
<organism evidence="7 8">
    <name type="scientific">Hyalangium minutum</name>
    <dbReference type="NCBI Taxonomy" id="394096"/>
    <lineage>
        <taxon>Bacteria</taxon>
        <taxon>Pseudomonadati</taxon>
        <taxon>Myxococcota</taxon>
        <taxon>Myxococcia</taxon>
        <taxon>Myxococcales</taxon>
        <taxon>Cystobacterineae</taxon>
        <taxon>Archangiaceae</taxon>
        <taxon>Hyalangium</taxon>
    </lineage>
</organism>
<reference evidence="7 8" key="1">
    <citation type="submission" date="2014-04" db="EMBL/GenBank/DDBJ databases">
        <title>Genome assembly of Hyalangium minutum DSM 14724.</title>
        <authorList>
            <person name="Sharma G."/>
            <person name="Subramanian S."/>
        </authorList>
    </citation>
    <scope>NUCLEOTIDE SEQUENCE [LARGE SCALE GENOMIC DNA]</scope>
    <source>
        <strain evidence="7 8">DSM 14724</strain>
    </source>
</reference>
<dbReference type="Pfam" id="PF01565">
    <property type="entry name" value="FAD_binding_4"/>
    <property type="match status" value="1"/>
</dbReference>
<evidence type="ECO:0000259" key="6">
    <source>
        <dbReference type="PROSITE" id="PS51387"/>
    </source>
</evidence>
<dbReference type="InterPro" id="IPR012951">
    <property type="entry name" value="BBE"/>
</dbReference>
<evidence type="ECO:0000256" key="2">
    <source>
        <dbReference type="ARBA" id="ARBA00005466"/>
    </source>
</evidence>
<accession>A0A085VYT6</accession>
<keyword evidence="3" id="KW-0285">Flavoprotein</keyword>
<feature type="domain" description="FAD-binding PCMH-type" evidence="6">
    <location>
        <begin position="88"/>
        <end position="259"/>
    </location>
</feature>
<dbReference type="STRING" id="394096.DB31_5938"/>
<evidence type="ECO:0000256" key="5">
    <source>
        <dbReference type="ARBA" id="ARBA00023002"/>
    </source>
</evidence>
<dbReference type="EMBL" id="JMCB01000030">
    <property type="protein sequence ID" value="KFE60599.1"/>
    <property type="molecule type" value="Genomic_DNA"/>
</dbReference>
<dbReference type="RefSeq" id="WP_052420688.1">
    <property type="nucleotide sequence ID" value="NZ_JMCB01000030.1"/>
</dbReference>
<dbReference type="InterPro" id="IPR016167">
    <property type="entry name" value="FAD-bd_PCMH_sub1"/>
</dbReference>
<evidence type="ECO:0000256" key="1">
    <source>
        <dbReference type="ARBA" id="ARBA00001974"/>
    </source>
</evidence>
<dbReference type="GO" id="GO:0071949">
    <property type="term" value="F:FAD binding"/>
    <property type="evidence" value="ECO:0007669"/>
    <property type="project" value="InterPro"/>
</dbReference>
<dbReference type="Gene3D" id="3.30.43.10">
    <property type="entry name" value="Uridine Diphospho-n-acetylenolpyruvylglucosamine Reductase, domain 2"/>
    <property type="match status" value="1"/>
</dbReference>
<comment type="cofactor">
    <cofactor evidence="1">
        <name>FAD</name>
        <dbReference type="ChEBI" id="CHEBI:57692"/>
    </cofactor>
</comment>
<dbReference type="InterPro" id="IPR016169">
    <property type="entry name" value="FAD-bd_PCMH_sub2"/>
</dbReference>
<keyword evidence="8" id="KW-1185">Reference proteome</keyword>
<dbReference type="SUPFAM" id="SSF56176">
    <property type="entry name" value="FAD-binding/transporter-associated domain-like"/>
    <property type="match status" value="1"/>
</dbReference>
<dbReference type="PANTHER" id="PTHR42973:SF39">
    <property type="entry name" value="FAD-BINDING PCMH-TYPE DOMAIN-CONTAINING PROTEIN"/>
    <property type="match status" value="1"/>
</dbReference>
<dbReference type="InterPro" id="IPR036318">
    <property type="entry name" value="FAD-bd_PCMH-like_sf"/>
</dbReference>
<protein>
    <submittedName>
        <fullName evidence="7">FAD-linked oxidoreductase family protein</fullName>
    </submittedName>
</protein>
<dbReference type="Gene3D" id="3.30.465.10">
    <property type="match status" value="1"/>
</dbReference>
<proteinExistence type="inferred from homology"/>
<dbReference type="PROSITE" id="PS51387">
    <property type="entry name" value="FAD_PCMH"/>
    <property type="match status" value="1"/>
</dbReference>
<keyword evidence="4" id="KW-0274">FAD</keyword>
<evidence type="ECO:0000256" key="3">
    <source>
        <dbReference type="ARBA" id="ARBA00022630"/>
    </source>
</evidence>